<evidence type="ECO:0000259" key="3">
    <source>
        <dbReference type="Pfam" id="PF04471"/>
    </source>
</evidence>
<keyword evidence="2" id="KW-0472">Membrane</keyword>
<accession>A0A5C6BCZ8</accession>
<evidence type="ECO:0000256" key="1">
    <source>
        <dbReference type="SAM" id="Coils"/>
    </source>
</evidence>
<evidence type="ECO:0000313" key="5">
    <source>
        <dbReference type="Proteomes" id="UP000319908"/>
    </source>
</evidence>
<organism evidence="4 5">
    <name type="scientific">Allorhodopirellula heiligendammensis</name>
    <dbReference type="NCBI Taxonomy" id="2714739"/>
    <lineage>
        <taxon>Bacteria</taxon>
        <taxon>Pseudomonadati</taxon>
        <taxon>Planctomycetota</taxon>
        <taxon>Planctomycetia</taxon>
        <taxon>Pirellulales</taxon>
        <taxon>Pirellulaceae</taxon>
        <taxon>Allorhodopirellula</taxon>
    </lineage>
</organism>
<feature type="transmembrane region" description="Helical" evidence="2">
    <location>
        <begin position="68"/>
        <end position="90"/>
    </location>
</feature>
<dbReference type="GO" id="GO:0009307">
    <property type="term" value="P:DNA restriction-modification system"/>
    <property type="evidence" value="ECO:0007669"/>
    <property type="project" value="InterPro"/>
</dbReference>
<name>A0A5C6BCZ8_9BACT</name>
<keyword evidence="4" id="KW-0255">Endonuclease</keyword>
<keyword evidence="5" id="KW-1185">Reference proteome</keyword>
<dbReference type="GO" id="GO:0003677">
    <property type="term" value="F:DNA binding"/>
    <property type="evidence" value="ECO:0007669"/>
    <property type="project" value="InterPro"/>
</dbReference>
<keyword evidence="1" id="KW-0175">Coiled coil</keyword>
<dbReference type="Gene3D" id="3.40.1350.10">
    <property type="match status" value="1"/>
</dbReference>
<feature type="coiled-coil region" evidence="1">
    <location>
        <begin position="126"/>
        <end position="153"/>
    </location>
</feature>
<proteinExistence type="predicted"/>
<dbReference type="EMBL" id="SJPU01000006">
    <property type="protein sequence ID" value="TWU09830.1"/>
    <property type="molecule type" value="Genomic_DNA"/>
</dbReference>
<dbReference type="Proteomes" id="UP000319908">
    <property type="component" value="Unassembled WGS sequence"/>
</dbReference>
<protein>
    <submittedName>
        <fullName evidence="4">Restriction endonuclease</fullName>
    </submittedName>
</protein>
<comment type="caution">
    <text evidence="4">The sequence shown here is derived from an EMBL/GenBank/DDBJ whole genome shotgun (WGS) entry which is preliminary data.</text>
</comment>
<dbReference type="GO" id="GO:0015666">
    <property type="term" value="F:restriction endodeoxyribonuclease activity"/>
    <property type="evidence" value="ECO:0007669"/>
    <property type="project" value="TreeGrafter"/>
</dbReference>
<keyword evidence="2" id="KW-0812">Transmembrane</keyword>
<feature type="domain" description="Restriction endonuclease type IV Mrr" evidence="3">
    <location>
        <begin position="197"/>
        <end position="301"/>
    </location>
</feature>
<keyword evidence="4" id="KW-0540">Nuclease</keyword>
<dbReference type="InterPro" id="IPR052906">
    <property type="entry name" value="Type_IV_Methyl-Rstrct_Enzyme"/>
</dbReference>
<dbReference type="InterPro" id="IPR007560">
    <property type="entry name" value="Restrct_endonuc_IV_Mrr"/>
</dbReference>
<sequence length="313" mass="34878">MPSGAAELIQQKIREAKGKLADLQASQDAILAEQKSAATQIKRSSNAVIWEKSKQRCRRWVDEHDVRTFVLIGGLFASLVLPFAFVAAILRQPVAGIVVGLISAAVAFAAYYFVLCGSDETTRLRVDHHELAKNQAKQQLDRLQDSLKLVNRDITGTLSQLSAWEPELARQRAQEDETRRKNAFDNLSKTLYEERWRELRGIDFENYVARVFQHLGYQVEETPTTGDQGVDLIVIAGTKRLAVQIKGYYHSVGNSAVQEVVAGMKLHQCSQTSVVTNSKFTKSAIDLASANGCQCIGEDNFENFIYGQVFPRA</sequence>
<reference evidence="4 5" key="1">
    <citation type="journal article" date="2020" name="Antonie Van Leeuwenhoek">
        <title>Rhodopirellula heiligendammensis sp. nov., Rhodopirellula pilleata sp. nov., and Rhodopirellula solitaria sp. nov. isolated from natural or artificial marine surfaces in Northern Germany and California, USA, and emended description of the genus Rhodopirellula.</title>
        <authorList>
            <person name="Kallscheuer N."/>
            <person name="Wiegand S."/>
            <person name="Jogler M."/>
            <person name="Boedeker C."/>
            <person name="Peeters S.H."/>
            <person name="Rast P."/>
            <person name="Heuer A."/>
            <person name="Jetten M.S.M."/>
            <person name="Rohde M."/>
            <person name="Jogler C."/>
        </authorList>
    </citation>
    <scope>NUCLEOTIDE SEQUENCE [LARGE SCALE GENOMIC DNA]</scope>
    <source>
        <strain evidence="4 5">Poly21</strain>
    </source>
</reference>
<dbReference type="PANTHER" id="PTHR30015:SF6">
    <property type="entry name" value="SLL1429 PROTEIN"/>
    <property type="match status" value="1"/>
</dbReference>
<keyword evidence="2" id="KW-1133">Transmembrane helix</keyword>
<dbReference type="AlphaFoldDB" id="A0A5C6BCZ8"/>
<dbReference type="Pfam" id="PF04471">
    <property type="entry name" value="Mrr_cat"/>
    <property type="match status" value="1"/>
</dbReference>
<evidence type="ECO:0000256" key="2">
    <source>
        <dbReference type="SAM" id="Phobius"/>
    </source>
</evidence>
<dbReference type="InterPro" id="IPR011856">
    <property type="entry name" value="tRNA_endonuc-like_dom_sf"/>
</dbReference>
<keyword evidence="4" id="KW-0378">Hydrolase</keyword>
<gene>
    <name evidence="4" type="ORF">Poly21_53750</name>
</gene>
<dbReference type="SUPFAM" id="SSF52980">
    <property type="entry name" value="Restriction endonuclease-like"/>
    <property type="match status" value="1"/>
</dbReference>
<evidence type="ECO:0000313" key="4">
    <source>
        <dbReference type="EMBL" id="TWU09830.1"/>
    </source>
</evidence>
<dbReference type="PANTHER" id="PTHR30015">
    <property type="entry name" value="MRR RESTRICTION SYSTEM PROTEIN"/>
    <property type="match status" value="1"/>
</dbReference>
<dbReference type="InterPro" id="IPR011335">
    <property type="entry name" value="Restrct_endonuc-II-like"/>
</dbReference>
<feature type="transmembrane region" description="Helical" evidence="2">
    <location>
        <begin position="96"/>
        <end position="115"/>
    </location>
</feature>